<dbReference type="EMBL" id="JAVYJV010000020">
    <property type="protein sequence ID" value="KAK4343904.1"/>
    <property type="molecule type" value="Genomic_DNA"/>
</dbReference>
<protein>
    <submittedName>
        <fullName evidence="1">Uncharacterized protein</fullName>
    </submittedName>
</protein>
<accession>A0AAE1R1H9</accession>
<dbReference type="AlphaFoldDB" id="A0AAE1R1H9"/>
<gene>
    <name evidence="1" type="ORF">RND71_036998</name>
</gene>
<reference evidence="1" key="1">
    <citation type="submission" date="2023-12" db="EMBL/GenBank/DDBJ databases">
        <title>Genome assembly of Anisodus tanguticus.</title>
        <authorList>
            <person name="Wang Y.-J."/>
        </authorList>
    </citation>
    <scope>NUCLEOTIDE SEQUENCE</scope>
    <source>
        <strain evidence="1">KB-2021</strain>
        <tissue evidence="1">Leaf</tissue>
    </source>
</reference>
<evidence type="ECO:0000313" key="1">
    <source>
        <dbReference type="EMBL" id="KAK4343904.1"/>
    </source>
</evidence>
<sequence length="55" mass="6309">MGKEVGNLDQEFHFASRIETDYIIKIKMKQTVRNLLKELGWLLDFVGGVEPSKEG</sequence>
<keyword evidence="2" id="KW-1185">Reference proteome</keyword>
<dbReference type="Proteomes" id="UP001291623">
    <property type="component" value="Unassembled WGS sequence"/>
</dbReference>
<name>A0AAE1R1H9_9SOLA</name>
<proteinExistence type="predicted"/>
<comment type="caution">
    <text evidence="1">The sequence shown here is derived from an EMBL/GenBank/DDBJ whole genome shotgun (WGS) entry which is preliminary data.</text>
</comment>
<evidence type="ECO:0000313" key="2">
    <source>
        <dbReference type="Proteomes" id="UP001291623"/>
    </source>
</evidence>
<organism evidence="1 2">
    <name type="scientific">Anisodus tanguticus</name>
    <dbReference type="NCBI Taxonomy" id="243964"/>
    <lineage>
        <taxon>Eukaryota</taxon>
        <taxon>Viridiplantae</taxon>
        <taxon>Streptophyta</taxon>
        <taxon>Embryophyta</taxon>
        <taxon>Tracheophyta</taxon>
        <taxon>Spermatophyta</taxon>
        <taxon>Magnoliopsida</taxon>
        <taxon>eudicotyledons</taxon>
        <taxon>Gunneridae</taxon>
        <taxon>Pentapetalae</taxon>
        <taxon>asterids</taxon>
        <taxon>lamiids</taxon>
        <taxon>Solanales</taxon>
        <taxon>Solanaceae</taxon>
        <taxon>Solanoideae</taxon>
        <taxon>Hyoscyameae</taxon>
        <taxon>Anisodus</taxon>
    </lineage>
</organism>